<dbReference type="Gene3D" id="3.40.50.10190">
    <property type="entry name" value="BRCT domain"/>
    <property type="match status" value="2"/>
</dbReference>
<name>A0A7U2FFU4_PHANO</name>
<dbReference type="AlphaFoldDB" id="A0A7U2FFU4"/>
<evidence type="ECO:0000313" key="3">
    <source>
        <dbReference type="EMBL" id="QRD04457.1"/>
    </source>
</evidence>
<dbReference type="EMBL" id="CP069039">
    <property type="protein sequence ID" value="QRD04457.1"/>
    <property type="molecule type" value="Genomic_DNA"/>
</dbReference>
<dbReference type="VEuPathDB" id="FungiDB:JI435_104250"/>
<proteinExistence type="predicted"/>
<protein>
    <recommendedName>
        <fullName evidence="2">BRCT domain-containing protein</fullName>
    </recommendedName>
</protein>
<feature type="compositionally biased region" description="Acidic residues" evidence="1">
    <location>
        <begin position="151"/>
        <end position="162"/>
    </location>
</feature>
<evidence type="ECO:0000256" key="1">
    <source>
        <dbReference type="SAM" id="MobiDB-lite"/>
    </source>
</evidence>
<feature type="region of interest" description="Disordered" evidence="1">
    <location>
        <begin position="131"/>
        <end position="231"/>
    </location>
</feature>
<evidence type="ECO:0000313" key="4">
    <source>
        <dbReference type="Proteomes" id="UP000663193"/>
    </source>
</evidence>
<feature type="region of interest" description="Disordered" evidence="1">
    <location>
        <begin position="261"/>
        <end position="403"/>
    </location>
</feature>
<dbReference type="SUPFAM" id="SSF52113">
    <property type="entry name" value="BRCT domain"/>
    <property type="match status" value="1"/>
</dbReference>
<evidence type="ECO:0000259" key="2">
    <source>
        <dbReference type="PROSITE" id="PS50172"/>
    </source>
</evidence>
<accession>A0A7U2FFU4</accession>
<organism evidence="3 4">
    <name type="scientific">Phaeosphaeria nodorum (strain SN15 / ATCC MYA-4574 / FGSC 10173)</name>
    <name type="common">Glume blotch fungus</name>
    <name type="synonym">Parastagonospora nodorum</name>
    <dbReference type="NCBI Taxonomy" id="321614"/>
    <lineage>
        <taxon>Eukaryota</taxon>
        <taxon>Fungi</taxon>
        <taxon>Dikarya</taxon>
        <taxon>Ascomycota</taxon>
        <taxon>Pezizomycotina</taxon>
        <taxon>Dothideomycetes</taxon>
        <taxon>Pleosporomycetidae</taxon>
        <taxon>Pleosporales</taxon>
        <taxon>Pleosporineae</taxon>
        <taxon>Phaeosphaeriaceae</taxon>
        <taxon>Parastagonospora</taxon>
    </lineage>
</organism>
<sequence length="614" mass="67471">MSWSLAAPKTPHTEPQTYQLSEDKTAHIVHDDHGALRVVHELNPDKHTELGRIVVGRCGAKLEAVRVALDIISGHVPSKAPQQEKYQLLPRSGERVEIILLRPGDLVSSSVATSGLTCLWHPVSEIQVTSSAAEAGAKEHANGVDGVADTHEEETEDEDLEDTVLAVKATQSKSQQPRATPQLSHQRSVVIQETPTAARVNGVNEYPNDTEMNINQPELTKQTPESDQVDHVEVEPYSTARTGQSQKAWNVIREVTEPQDNFLDAPGNEVSDLEETPAQVTVGRTKRAPKVVVKKRPNPARNDEDPDAEPPERPLKRTKRAAPSDNDTQDSRLSNIEVETSPAPAAATAKKGRPRKSAVKEFEDVIETTPSRSQRSSQRSVSVQTAEPYSGDTPRVATSNSSITDKSHAVKFLKKQGATLVESTKEGFNILCVRDGDLYKTSKVLQAVATGTPIVTDKWLTDSAKANQFLSVDAYRPSVPKQEKEWKFKLDDIFGQPQTPFEGYIIHFTTSAHALYKPFTEIEQVCKAAGAVKVTKKKMDKSGKVIVLAVEGEDKEAEKLMQDGITCYYRHLLPMSIFRGTLDLDSDEFKISAGGTDEAADTTKESRSRRGRKG</sequence>
<dbReference type="InterPro" id="IPR001357">
    <property type="entry name" value="BRCT_dom"/>
</dbReference>
<dbReference type="InterPro" id="IPR036420">
    <property type="entry name" value="BRCT_dom_sf"/>
</dbReference>
<reference evidence="4" key="1">
    <citation type="journal article" date="2021" name="BMC Genomics">
        <title>Chromosome-level genome assembly and manually-curated proteome of model necrotroph Parastagonospora nodorum Sn15 reveals a genome-wide trove of candidate effector homologs, and redundancy of virulence-related functions within an accessory chromosome.</title>
        <authorList>
            <person name="Bertazzoni S."/>
            <person name="Jones D.A.B."/>
            <person name="Phan H.T."/>
            <person name="Tan K.-C."/>
            <person name="Hane J.K."/>
        </authorList>
    </citation>
    <scope>NUCLEOTIDE SEQUENCE [LARGE SCALE GENOMIC DNA]</scope>
    <source>
        <strain evidence="4">SN15 / ATCC MYA-4574 / FGSC 10173)</strain>
    </source>
</reference>
<keyword evidence="4" id="KW-1185">Reference proteome</keyword>
<feature type="compositionally biased region" description="Basic residues" evidence="1">
    <location>
        <begin position="284"/>
        <end position="298"/>
    </location>
</feature>
<feature type="compositionally biased region" description="Polar residues" evidence="1">
    <location>
        <begin position="169"/>
        <end position="195"/>
    </location>
</feature>
<feature type="compositionally biased region" description="Polar residues" evidence="1">
    <location>
        <begin position="210"/>
        <end position="226"/>
    </location>
</feature>
<gene>
    <name evidence="3" type="ORF">JI435_104250</name>
</gene>
<dbReference type="Proteomes" id="UP000663193">
    <property type="component" value="Chromosome 17"/>
</dbReference>
<dbReference type="PROSITE" id="PS50172">
    <property type="entry name" value="BRCT"/>
    <property type="match status" value="1"/>
</dbReference>
<feature type="domain" description="BRCT" evidence="2">
    <location>
        <begin position="384"/>
        <end position="477"/>
    </location>
</feature>
<dbReference type="CDD" id="cd17744">
    <property type="entry name" value="BRCT_MDC1_rpt1"/>
    <property type="match status" value="1"/>
</dbReference>
<feature type="region of interest" description="Disordered" evidence="1">
    <location>
        <begin position="595"/>
        <end position="614"/>
    </location>
</feature>
<dbReference type="OrthoDB" id="342264at2759"/>
<feature type="compositionally biased region" description="Low complexity" evidence="1">
    <location>
        <begin position="371"/>
        <end position="384"/>
    </location>
</feature>